<reference evidence="2" key="1">
    <citation type="submission" date="2022-07" db="EMBL/GenBank/DDBJ databases">
        <title>Genome Sequence of Leucocoprinus birnbaumii.</title>
        <authorList>
            <person name="Buettner E."/>
        </authorList>
    </citation>
    <scope>NUCLEOTIDE SEQUENCE</scope>
    <source>
        <strain evidence="2">VT141</strain>
    </source>
</reference>
<comment type="caution">
    <text evidence="2">The sequence shown here is derived from an EMBL/GenBank/DDBJ whole genome shotgun (WGS) entry which is preliminary data.</text>
</comment>
<proteinExistence type="predicted"/>
<gene>
    <name evidence="2" type="ORF">NP233_g6212</name>
</gene>
<evidence type="ECO:0000256" key="1">
    <source>
        <dbReference type="SAM" id="MobiDB-lite"/>
    </source>
</evidence>
<sequence length="223" mass="25087">MLLTATTLSKIHDRDAHCLAALYKRSSHSYKCGSTQLSARQNGQQNRPGNTSSVAFSRTSGLDEWYTDMTLLIMKGKPCVYAALICSQSYQIHKVGVSVDNSWPADSWREGGRKVLLDDLEPEQWLRGRYDSANDQVQALTAHWVQLTCQYVIVKGYSWMLQPSAESDMLNKHLFILSKGKLRLRGNVIVVKIQLDGAVDDISDNDIQLIRCALGMITDERHI</sequence>
<dbReference type="EMBL" id="JANIEX010000396">
    <property type="protein sequence ID" value="KAJ3567674.1"/>
    <property type="molecule type" value="Genomic_DNA"/>
</dbReference>
<name>A0AAD5VRF0_9AGAR</name>
<evidence type="ECO:0000313" key="2">
    <source>
        <dbReference type="EMBL" id="KAJ3567674.1"/>
    </source>
</evidence>
<dbReference type="Proteomes" id="UP001213000">
    <property type="component" value="Unassembled WGS sequence"/>
</dbReference>
<dbReference type="AlphaFoldDB" id="A0AAD5VRF0"/>
<organism evidence="2 3">
    <name type="scientific">Leucocoprinus birnbaumii</name>
    <dbReference type="NCBI Taxonomy" id="56174"/>
    <lineage>
        <taxon>Eukaryota</taxon>
        <taxon>Fungi</taxon>
        <taxon>Dikarya</taxon>
        <taxon>Basidiomycota</taxon>
        <taxon>Agaricomycotina</taxon>
        <taxon>Agaricomycetes</taxon>
        <taxon>Agaricomycetidae</taxon>
        <taxon>Agaricales</taxon>
        <taxon>Agaricineae</taxon>
        <taxon>Agaricaceae</taxon>
        <taxon>Leucocoprinus</taxon>
    </lineage>
</organism>
<accession>A0AAD5VRF0</accession>
<protein>
    <submittedName>
        <fullName evidence="2">Uncharacterized protein</fullName>
    </submittedName>
</protein>
<feature type="region of interest" description="Disordered" evidence="1">
    <location>
        <begin position="35"/>
        <end position="54"/>
    </location>
</feature>
<evidence type="ECO:0000313" key="3">
    <source>
        <dbReference type="Proteomes" id="UP001213000"/>
    </source>
</evidence>
<keyword evidence="3" id="KW-1185">Reference proteome</keyword>